<keyword evidence="7 16" id="KW-0808">Transferase</keyword>
<evidence type="ECO:0000256" key="15">
    <source>
        <dbReference type="ARBA" id="ARBA00048682"/>
    </source>
</evidence>
<keyword evidence="9 16" id="KW-0479">Metal-binding</keyword>
<dbReference type="InterPro" id="IPR013083">
    <property type="entry name" value="Znf_RING/FYVE/PHD"/>
</dbReference>
<dbReference type="GO" id="GO:0016760">
    <property type="term" value="F:cellulose synthase (UDP-forming) activity"/>
    <property type="evidence" value="ECO:0007669"/>
    <property type="project" value="UniProtKB-EC"/>
</dbReference>
<dbReference type="Pfam" id="PF14569">
    <property type="entry name" value="zf-UDP"/>
    <property type="match status" value="1"/>
</dbReference>
<evidence type="ECO:0000259" key="18">
    <source>
        <dbReference type="Pfam" id="PF14569"/>
    </source>
</evidence>
<keyword evidence="12" id="KW-0472">Membrane</keyword>
<evidence type="ECO:0000313" key="20">
    <source>
        <dbReference type="Proteomes" id="UP000436088"/>
    </source>
</evidence>
<evidence type="ECO:0000256" key="13">
    <source>
        <dbReference type="ARBA" id="ARBA00023211"/>
    </source>
</evidence>
<keyword evidence="10 16" id="KW-0135">Cellulose biosynthesis</keyword>
<dbReference type="Proteomes" id="UP000436088">
    <property type="component" value="Unassembled WGS sequence"/>
</dbReference>
<evidence type="ECO:0000256" key="5">
    <source>
        <dbReference type="ARBA" id="ARBA00022475"/>
    </source>
</evidence>
<dbReference type="EMBL" id="VEPZ02001737">
    <property type="protein sequence ID" value="KAE8659658.1"/>
    <property type="molecule type" value="Genomic_DNA"/>
</dbReference>
<proteinExistence type="inferred from homology"/>
<sequence length="510" mass="57075">MESGVPVCYTCGEPVSLNANGESFVACHDCNFFIYKSCFEYELKEGRKACLRCGKPYDENLLDDVEKASDNRSTMAAHLDKSLDVGVHARHISSVSTLESEMTEENGNPIWKNRVKRWKEKKKKKKKTEPKGEREAQVPPEQQTEDKPRVPYLNFSWIHTLTDRPQGARDIEGNELPRLVRVSAVLTNAPFILNLDCDHYVNNSKVVNMKGLDGIQGPVYVGTACPSPLPHHAHGVAAARVAARPKRLLKIHQSYIEMQNENNLMLPSSTLRRLKIEWIYGSVTEDILTGFKMHCRGWRSIYCMPLRPAFKGSAPHQCLIGCTKFFDGLLDLWKFSLAGIAPYGMALEAYPKLTLHHIDDHYLSNLASILFLGLSLSINLWFIGGVSAHLFAVFQGFLKMLAGIDTNFTVIAKAAEEAELGELYIVKWTTLLTVNMVGVVAGFSDALNKGYDAWGPLWQSVFLLLDYPPSLSFPQRSHGSPEQNPNHRLFYGQCCWPLSSLLSGSEPTPS</sequence>
<evidence type="ECO:0000256" key="4">
    <source>
        <dbReference type="ARBA" id="ARBA00007548"/>
    </source>
</evidence>
<evidence type="ECO:0000256" key="11">
    <source>
        <dbReference type="ARBA" id="ARBA00022989"/>
    </source>
</evidence>
<dbReference type="SUPFAM" id="SSF57850">
    <property type="entry name" value="RING/U-box"/>
    <property type="match status" value="1"/>
</dbReference>
<evidence type="ECO:0000256" key="1">
    <source>
        <dbReference type="ARBA" id="ARBA00001936"/>
    </source>
</evidence>
<evidence type="ECO:0000256" key="12">
    <source>
        <dbReference type="ARBA" id="ARBA00023136"/>
    </source>
</evidence>
<comment type="similarity">
    <text evidence="4 16">Belongs to the glycosyltransferase 2 family. Plant cellulose synthase subfamily.</text>
</comment>
<evidence type="ECO:0000256" key="16">
    <source>
        <dbReference type="RuleBase" id="RU361116"/>
    </source>
</evidence>
<evidence type="ECO:0000256" key="6">
    <source>
        <dbReference type="ARBA" id="ARBA00022676"/>
    </source>
</evidence>
<evidence type="ECO:0000256" key="3">
    <source>
        <dbReference type="ARBA" id="ARBA00004768"/>
    </source>
</evidence>
<feature type="compositionally biased region" description="Basic residues" evidence="17">
    <location>
        <begin position="113"/>
        <end position="128"/>
    </location>
</feature>
<organism evidence="19 20">
    <name type="scientific">Hibiscus syriacus</name>
    <name type="common">Rose of Sharon</name>
    <dbReference type="NCBI Taxonomy" id="106335"/>
    <lineage>
        <taxon>Eukaryota</taxon>
        <taxon>Viridiplantae</taxon>
        <taxon>Streptophyta</taxon>
        <taxon>Embryophyta</taxon>
        <taxon>Tracheophyta</taxon>
        <taxon>Spermatophyta</taxon>
        <taxon>Magnoliopsida</taxon>
        <taxon>eudicotyledons</taxon>
        <taxon>Gunneridae</taxon>
        <taxon>Pentapetalae</taxon>
        <taxon>rosids</taxon>
        <taxon>malvids</taxon>
        <taxon>Malvales</taxon>
        <taxon>Malvaceae</taxon>
        <taxon>Malvoideae</taxon>
        <taxon>Hibiscus</taxon>
    </lineage>
</organism>
<dbReference type="UniPathway" id="UPA00695"/>
<name>A0A6A2WK89_HIBSY</name>
<evidence type="ECO:0000256" key="17">
    <source>
        <dbReference type="SAM" id="MobiDB-lite"/>
    </source>
</evidence>
<dbReference type="Pfam" id="PF03552">
    <property type="entry name" value="Cellulose_synt"/>
    <property type="match status" value="3"/>
</dbReference>
<comment type="caution">
    <text evidence="19">The sequence shown here is derived from an EMBL/GenBank/DDBJ whole genome shotgun (WGS) entry which is preliminary data.</text>
</comment>
<comment type="cofactor">
    <cofactor evidence="1">
        <name>Mn(2+)</name>
        <dbReference type="ChEBI" id="CHEBI:29035"/>
    </cofactor>
</comment>
<keyword evidence="14 16" id="KW-0961">Cell wall biogenesis/degradation</keyword>
<dbReference type="GO" id="GO:0008270">
    <property type="term" value="F:zinc ion binding"/>
    <property type="evidence" value="ECO:0007669"/>
    <property type="project" value="UniProtKB-KW"/>
</dbReference>
<keyword evidence="11" id="KW-1133">Transmembrane helix</keyword>
<comment type="catalytic activity">
    <reaction evidence="15 16">
        <text>[(1-&gt;4)-beta-D-glucosyl](n) + UDP-alpha-D-glucose = [(1-&gt;4)-beta-D-glucosyl](n+1) + UDP + H(+)</text>
        <dbReference type="Rhea" id="RHEA:19929"/>
        <dbReference type="Rhea" id="RHEA-COMP:10033"/>
        <dbReference type="Rhea" id="RHEA-COMP:10034"/>
        <dbReference type="ChEBI" id="CHEBI:15378"/>
        <dbReference type="ChEBI" id="CHEBI:18246"/>
        <dbReference type="ChEBI" id="CHEBI:58223"/>
        <dbReference type="ChEBI" id="CHEBI:58885"/>
        <dbReference type="EC" id="2.4.1.12"/>
    </reaction>
</comment>
<keyword evidence="16" id="KW-0863">Zinc-finger</keyword>
<evidence type="ECO:0000256" key="9">
    <source>
        <dbReference type="ARBA" id="ARBA00022723"/>
    </source>
</evidence>
<dbReference type="Gene3D" id="3.30.40.10">
    <property type="entry name" value="Zinc/RING finger domain, C3HC4 (zinc finger)"/>
    <property type="match status" value="1"/>
</dbReference>
<keyword evidence="6 16" id="KW-0328">Glycosyltransferase</keyword>
<comment type="pathway">
    <text evidence="3 16">Glycan metabolism; plant cellulose biosynthesis.</text>
</comment>
<keyword evidence="20" id="KW-1185">Reference proteome</keyword>
<keyword evidence="13" id="KW-0464">Manganese</keyword>
<evidence type="ECO:0000256" key="10">
    <source>
        <dbReference type="ARBA" id="ARBA00022916"/>
    </source>
</evidence>
<keyword evidence="8" id="KW-0812">Transmembrane</keyword>
<comment type="cofactor">
    <cofactor evidence="16">
        <name>Zn(2+)</name>
        <dbReference type="ChEBI" id="CHEBI:29105"/>
    </cofactor>
    <text evidence="16">Binds 2 Zn(2+) ions per subunit.</text>
</comment>
<dbReference type="InterPro" id="IPR005150">
    <property type="entry name" value="Cellulose_synth"/>
</dbReference>
<dbReference type="AlphaFoldDB" id="A0A6A2WK89"/>
<evidence type="ECO:0000256" key="8">
    <source>
        <dbReference type="ARBA" id="ARBA00022692"/>
    </source>
</evidence>
<evidence type="ECO:0000256" key="14">
    <source>
        <dbReference type="ARBA" id="ARBA00023316"/>
    </source>
</evidence>
<dbReference type="GO" id="GO:0005886">
    <property type="term" value="C:plasma membrane"/>
    <property type="evidence" value="ECO:0007669"/>
    <property type="project" value="UniProtKB-SubCell"/>
</dbReference>
<evidence type="ECO:0000256" key="2">
    <source>
        <dbReference type="ARBA" id="ARBA00004651"/>
    </source>
</evidence>
<evidence type="ECO:0000256" key="7">
    <source>
        <dbReference type="ARBA" id="ARBA00022679"/>
    </source>
</evidence>
<dbReference type="EC" id="2.4.1.12" evidence="16"/>
<reference evidence="19" key="1">
    <citation type="submission" date="2019-09" db="EMBL/GenBank/DDBJ databases">
        <title>Draft genome information of white flower Hibiscus syriacus.</title>
        <authorList>
            <person name="Kim Y.-M."/>
        </authorList>
    </citation>
    <scope>NUCLEOTIDE SEQUENCE [LARGE SCALE GENOMIC DNA]</scope>
    <source>
        <strain evidence="19">YM2019G1</strain>
    </source>
</reference>
<comment type="subcellular location">
    <subcellularLocation>
        <location evidence="2 16">Cell membrane</location>
        <topology evidence="2 16">Multi-pass membrane protein</topology>
    </subcellularLocation>
</comment>
<gene>
    <name evidence="19" type="ORF">F3Y22_tig00116962pilonHSYRG00838</name>
</gene>
<keyword evidence="16" id="KW-0862">Zinc</keyword>
<keyword evidence="5 16" id="KW-1003">Cell membrane</keyword>
<dbReference type="GO" id="GO:0071555">
    <property type="term" value="P:cell wall organization"/>
    <property type="evidence" value="ECO:0007669"/>
    <property type="project" value="UniProtKB-KW"/>
</dbReference>
<protein>
    <recommendedName>
        <fullName evidence="16">Cellulose synthase</fullName>
        <ecNumber evidence="16">2.4.1.12</ecNumber>
    </recommendedName>
</protein>
<dbReference type="InterPro" id="IPR027934">
    <property type="entry name" value="CES_Znf_RING"/>
</dbReference>
<accession>A0A6A2WK89</accession>
<feature type="region of interest" description="Disordered" evidence="17">
    <location>
        <begin position="110"/>
        <end position="149"/>
    </location>
</feature>
<dbReference type="GO" id="GO:0030244">
    <property type="term" value="P:cellulose biosynthetic process"/>
    <property type="evidence" value="ECO:0007669"/>
    <property type="project" value="UniProtKB-KW"/>
</dbReference>
<feature type="domain" description="Cellulose synthase RING-type zinc finger" evidence="18">
    <location>
        <begin position="7"/>
        <end position="58"/>
    </location>
</feature>
<dbReference type="PANTHER" id="PTHR13301">
    <property type="entry name" value="X-BOX TRANSCRIPTION FACTOR-RELATED"/>
    <property type="match status" value="1"/>
</dbReference>
<evidence type="ECO:0000313" key="19">
    <source>
        <dbReference type="EMBL" id="KAE8659658.1"/>
    </source>
</evidence>